<dbReference type="Proteomes" id="UP000044602">
    <property type="component" value="Unassembled WGS sequence"/>
</dbReference>
<protein>
    <submittedName>
        <fullName evidence="2">Uncharacterized protein</fullName>
    </submittedName>
</protein>
<dbReference type="EMBL" id="CVQH01022909">
    <property type="protein sequence ID" value="CRK34229.1"/>
    <property type="molecule type" value="Genomic_DNA"/>
</dbReference>
<evidence type="ECO:0000313" key="3">
    <source>
        <dbReference type="Proteomes" id="UP000044602"/>
    </source>
</evidence>
<feature type="non-terminal residue" evidence="2">
    <location>
        <position position="1"/>
    </location>
</feature>
<proteinExistence type="predicted"/>
<feature type="region of interest" description="Disordered" evidence="1">
    <location>
        <begin position="1"/>
        <end position="23"/>
    </location>
</feature>
<keyword evidence="3" id="KW-1185">Reference proteome</keyword>
<gene>
    <name evidence="2" type="ORF">BN1708_019432</name>
</gene>
<sequence>RYPTSRLPGYPRQDCRPGQGPLDIRRRHCREDAAQHSHPDGGERSWQVGCHGCGRRCRRGPRIQQHFHHVALARELEDALRVHLQGF</sequence>
<dbReference type="AlphaFoldDB" id="A0A0G4MJ24"/>
<accession>A0A0G4MJ24</accession>
<organism evidence="2 3">
    <name type="scientific">Verticillium longisporum</name>
    <name type="common">Verticillium dahliae var. longisporum</name>
    <dbReference type="NCBI Taxonomy" id="100787"/>
    <lineage>
        <taxon>Eukaryota</taxon>
        <taxon>Fungi</taxon>
        <taxon>Dikarya</taxon>
        <taxon>Ascomycota</taxon>
        <taxon>Pezizomycotina</taxon>
        <taxon>Sordariomycetes</taxon>
        <taxon>Hypocreomycetidae</taxon>
        <taxon>Glomerellales</taxon>
        <taxon>Plectosphaerellaceae</taxon>
        <taxon>Verticillium</taxon>
    </lineage>
</organism>
<evidence type="ECO:0000313" key="2">
    <source>
        <dbReference type="EMBL" id="CRK34229.1"/>
    </source>
</evidence>
<reference evidence="3" key="1">
    <citation type="submission" date="2015-05" db="EMBL/GenBank/DDBJ databases">
        <authorList>
            <person name="Fogelqvist Johan"/>
        </authorList>
    </citation>
    <scope>NUCLEOTIDE SEQUENCE [LARGE SCALE GENOMIC DNA]</scope>
</reference>
<evidence type="ECO:0000256" key="1">
    <source>
        <dbReference type="SAM" id="MobiDB-lite"/>
    </source>
</evidence>
<name>A0A0G4MJ24_VERLO</name>